<accession>G2DGT2</accession>
<feature type="transmembrane region" description="Helical" evidence="1">
    <location>
        <begin position="64"/>
        <end position="85"/>
    </location>
</feature>
<sequence>MMLRRVYLLFPGRKFAERAVVDLTGMGVARRHIHTIARQDVDIEGLPEASVRQRSDFAARLEQWFWDLNLLLFFAALLVLVAAAFSGSVGVTLAALLVMGLTYLAGRHFVRHLPHAHLDECRTAIRHGEILLLVDLPRERVAAVERSMRKRHPEVEVGGVGWTLDALQI</sequence>
<keyword evidence="1" id="KW-1133">Transmembrane helix</keyword>
<dbReference type="Proteomes" id="UP000004491">
    <property type="component" value="Unassembled WGS sequence"/>
</dbReference>
<keyword evidence="1" id="KW-0812">Transmembrane</keyword>
<evidence type="ECO:0000313" key="2">
    <source>
        <dbReference type="EMBL" id="EGV50180.1"/>
    </source>
</evidence>
<keyword evidence="3" id="KW-1185">Reference proteome</keyword>
<dbReference type="AlphaFoldDB" id="G2DGT2"/>
<evidence type="ECO:0000256" key="1">
    <source>
        <dbReference type="SAM" id="Phobius"/>
    </source>
</evidence>
<protein>
    <submittedName>
        <fullName evidence="2">Uncharacterized protein</fullName>
    </submittedName>
</protein>
<proteinExistence type="predicted"/>
<keyword evidence="1" id="KW-0472">Membrane</keyword>
<organism evidence="2 3">
    <name type="scientific">endosymbiont of Riftia pachyptila</name>
    <name type="common">vent Ph05</name>
    <dbReference type="NCBI Taxonomy" id="1048808"/>
    <lineage>
        <taxon>Bacteria</taxon>
        <taxon>Pseudomonadati</taxon>
        <taxon>Pseudomonadota</taxon>
        <taxon>Gammaproteobacteria</taxon>
        <taxon>sulfur-oxidizing symbionts</taxon>
    </lineage>
</organism>
<dbReference type="EMBL" id="AFOC01000102">
    <property type="protein sequence ID" value="EGV50180.1"/>
    <property type="molecule type" value="Genomic_DNA"/>
</dbReference>
<comment type="caution">
    <text evidence="2">The sequence shown here is derived from an EMBL/GenBank/DDBJ whole genome shotgun (WGS) entry which is preliminary data.</text>
</comment>
<evidence type="ECO:0000313" key="3">
    <source>
        <dbReference type="Proteomes" id="UP000004491"/>
    </source>
</evidence>
<name>G2DGT2_9GAMM</name>
<reference evidence="2" key="1">
    <citation type="journal article" date="2011" name="ISME J.">
        <title>The endosymbionts of the deep-sea tubeworms Riftia pachyptila and Tevnia jerichonana share an identical physiology as revealed by proteogenomic analyses.</title>
        <authorList>
            <person name="Gardebrecht A."/>
            <person name="Markert S."/>
            <person name="Felbeck H."/>
            <person name="Thuermer A."/>
            <person name="Albrecht D."/>
            <person name="Wollherr A."/>
            <person name="Kabisch J."/>
            <person name="Lehmann R."/>
            <person name="Daniel R."/>
            <person name="Liesegang H."/>
            <person name="Hecker M."/>
            <person name="Sievert S.M."/>
            <person name="Schweder T."/>
        </authorList>
    </citation>
    <scope>NUCLEOTIDE SEQUENCE [LARGE SCALE GENOMIC DNA]</scope>
</reference>
<gene>
    <name evidence="2" type="ORF">Rifp1Sym_dw00110</name>
</gene>